<organism evidence="3 4">
    <name type="scientific">Frankia canadensis</name>
    <dbReference type="NCBI Taxonomy" id="1836972"/>
    <lineage>
        <taxon>Bacteria</taxon>
        <taxon>Bacillati</taxon>
        <taxon>Actinomycetota</taxon>
        <taxon>Actinomycetes</taxon>
        <taxon>Frankiales</taxon>
        <taxon>Frankiaceae</taxon>
        <taxon>Frankia</taxon>
    </lineage>
</organism>
<evidence type="ECO:0000256" key="1">
    <source>
        <dbReference type="SAM" id="MobiDB-lite"/>
    </source>
</evidence>
<evidence type="ECO:0000313" key="3">
    <source>
        <dbReference type="EMBL" id="SNQ49537.1"/>
    </source>
</evidence>
<keyword evidence="4" id="KW-1185">Reference proteome</keyword>
<dbReference type="PANTHER" id="PTHR39639:SF1">
    <property type="entry name" value="DUF262 DOMAIN-CONTAINING PROTEIN"/>
    <property type="match status" value="1"/>
</dbReference>
<gene>
    <name evidence="3" type="ORF">FRACA_340047</name>
</gene>
<reference evidence="3 4" key="1">
    <citation type="submission" date="2017-06" db="EMBL/GenBank/DDBJ databases">
        <authorList>
            <person name="Kim H.J."/>
            <person name="Triplett B.A."/>
        </authorList>
    </citation>
    <scope>NUCLEOTIDE SEQUENCE [LARGE SCALE GENOMIC DNA]</scope>
    <source>
        <strain evidence="3">FRACA_ARgP5</strain>
    </source>
</reference>
<dbReference type="OrthoDB" id="9787127at2"/>
<name>A0A2I2KV40_9ACTN</name>
<feature type="domain" description="GmrSD restriction endonucleases N-terminal" evidence="2">
    <location>
        <begin position="55"/>
        <end position="205"/>
    </location>
</feature>
<proteinExistence type="predicted"/>
<dbReference type="RefSeq" id="WP_101833000.1">
    <property type="nucleotide sequence ID" value="NZ_FZMO01000268.1"/>
</dbReference>
<dbReference type="Pfam" id="PF03235">
    <property type="entry name" value="GmrSD_N"/>
    <property type="match status" value="1"/>
</dbReference>
<dbReference type="Proteomes" id="UP000234331">
    <property type="component" value="Unassembled WGS sequence"/>
</dbReference>
<dbReference type="PANTHER" id="PTHR39639">
    <property type="entry name" value="CHROMOSOME 16, WHOLE GENOME SHOTGUN SEQUENCE"/>
    <property type="match status" value="1"/>
</dbReference>
<evidence type="ECO:0000259" key="2">
    <source>
        <dbReference type="Pfam" id="PF03235"/>
    </source>
</evidence>
<sequence length="389" mass="43939">MSDSMASGDVPEEHDSLGRSTGVEAEEPQDTDLIRRPFDPDKIDVITRTPTVDLLLSRIRHGTLDLEPEFQRQRGIWTDQRQSRLIESLLLRIPLPTLYAAEGEDEIWTVVDGIQRLTAISRFIEPQVNGADRLILSSLEYLGKSYNGASYDGLPGRLQTRLRETELVVHLIRPGTPEEVMFNIFARINTGGMPLSTQELRHALIKGPARDLLRTWSRSTEFINATSGSVREERMADREMVLRFIAFRITSPGDYTSQDFDAFLREAMRSTNTLSHDQRDGLQQEFNKAMQAAGDIFGPHAFRKQYPGRSNRFPINKAIFEAVAVNLATLTDTQIQALVERKDAVNSQFALLMTNQAFERSVSQGTGDVAKVKLRFGQVRELFREVLGD</sequence>
<accession>A0A2I2KV40</accession>
<feature type="region of interest" description="Disordered" evidence="1">
    <location>
        <begin position="1"/>
        <end position="37"/>
    </location>
</feature>
<protein>
    <recommendedName>
        <fullName evidence="2">GmrSD restriction endonucleases N-terminal domain-containing protein</fullName>
    </recommendedName>
</protein>
<dbReference type="InterPro" id="IPR004919">
    <property type="entry name" value="GmrSD_N"/>
</dbReference>
<dbReference type="AlphaFoldDB" id="A0A2I2KV40"/>
<dbReference type="EMBL" id="FZMO01000268">
    <property type="protein sequence ID" value="SNQ49537.1"/>
    <property type="molecule type" value="Genomic_DNA"/>
</dbReference>
<evidence type="ECO:0000313" key="4">
    <source>
        <dbReference type="Proteomes" id="UP000234331"/>
    </source>
</evidence>